<evidence type="ECO:0000313" key="3">
    <source>
        <dbReference type="Proteomes" id="UP001155483"/>
    </source>
</evidence>
<evidence type="ECO:0000259" key="1">
    <source>
        <dbReference type="Pfam" id="PF07659"/>
    </source>
</evidence>
<gene>
    <name evidence="2" type="ORF">OCK74_11865</name>
</gene>
<accession>A0A9X3BHK5</accession>
<keyword evidence="3" id="KW-1185">Reference proteome</keyword>
<feature type="domain" description="Nucleotide modification associated" evidence="1">
    <location>
        <begin position="26"/>
        <end position="88"/>
    </location>
</feature>
<organism evidence="2 3">
    <name type="scientific">Paraflavisolibacter caeni</name>
    <dbReference type="NCBI Taxonomy" id="2982496"/>
    <lineage>
        <taxon>Bacteria</taxon>
        <taxon>Pseudomonadati</taxon>
        <taxon>Bacteroidota</taxon>
        <taxon>Chitinophagia</taxon>
        <taxon>Chitinophagales</taxon>
        <taxon>Chitinophagaceae</taxon>
        <taxon>Paraflavisolibacter</taxon>
    </lineage>
</organism>
<reference evidence="2" key="1">
    <citation type="submission" date="2022-09" db="EMBL/GenBank/DDBJ databases">
        <authorList>
            <person name="Yuan C."/>
            <person name="Ke Z."/>
        </authorList>
    </citation>
    <scope>NUCLEOTIDE SEQUENCE</scope>
    <source>
        <strain evidence="2">LB-8</strain>
    </source>
</reference>
<dbReference type="AlphaFoldDB" id="A0A9X3BHK5"/>
<dbReference type="Pfam" id="PF07659">
    <property type="entry name" value="DUF1599"/>
    <property type="match status" value="1"/>
</dbReference>
<evidence type="ECO:0000313" key="2">
    <source>
        <dbReference type="EMBL" id="MCU7549817.1"/>
    </source>
</evidence>
<comment type="caution">
    <text evidence="2">The sequence shown here is derived from an EMBL/GenBank/DDBJ whole genome shotgun (WGS) entry which is preliminary data.</text>
</comment>
<proteinExistence type="predicted"/>
<dbReference type="RefSeq" id="WP_279297259.1">
    <property type="nucleotide sequence ID" value="NZ_JAOTIF010000008.1"/>
</dbReference>
<dbReference type="InterPro" id="IPR011630">
    <property type="entry name" value="DUF1599"/>
</dbReference>
<dbReference type="Proteomes" id="UP001155483">
    <property type="component" value="Unassembled WGS sequence"/>
</dbReference>
<name>A0A9X3BHK5_9BACT</name>
<sequence>MENYHTLDEQHLKSITEEVIQVLLKKNEDYGGASFDLGLNGNMVHLWDKVKRYKTLIEKKLCQGEAPNFESIQDTLRDIIGYALIGLVILDSENGK</sequence>
<dbReference type="EMBL" id="JAOTIF010000008">
    <property type="protein sequence ID" value="MCU7549817.1"/>
    <property type="molecule type" value="Genomic_DNA"/>
</dbReference>
<protein>
    <submittedName>
        <fullName evidence="2">DUF1599 domain-containing protein</fullName>
    </submittedName>
</protein>
<reference evidence="2" key="2">
    <citation type="submission" date="2023-04" db="EMBL/GenBank/DDBJ databases">
        <title>Paracnuella aquatica gen. nov., sp. nov., a member of the family Chitinophagaceae isolated from a hot spring.</title>
        <authorList>
            <person name="Wang C."/>
        </authorList>
    </citation>
    <scope>NUCLEOTIDE SEQUENCE</scope>
    <source>
        <strain evidence="2">LB-8</strain>
    </source>
</reference>